<comment type="caution">
    <text evidence="4">The sequence shown here is derived from an EMBL/GenBank/DDBJ whole genome shotgun (WGS) entry which is preliminary data.</text>
</comment>
<proteinExistence type="predicted"/>
<keyword evidence="2" id="KW-0472">Membrane</keyword>
<protein>
    <submittedName>
        <fullName evidence="4">Uncharacterized protein</fullName>
    </submittedName>
</protein>
<sequence length="239" mass="25709">MWGLIFLGSLWLAAGCGQVAGPGACRLYNLSVPEGSSGHVEINIPKNIPVSTLYKMQTTIAAAASDSACHSILLLTNQGKRNYYNSTYRGRISLSDRLLFTVKNASEWMAGEYQVITDLSKTCTARINLTVPGPVSFPPPISETPAASPTGEGSSRGMLSNGSPEGEPRSHYGVWISLGFITALFTATALYVCWKHGREGPGTRHGCEEEGISDSADTCLHAGLCLTLARGWNLRWRGW</sequence>
<dbReference type="EMBL" id="JAHDVG010000466">
    <property type="protein sequence ID" value="KAH1183079.1"/>
    <property type="molecule type" value="Genomic_DNA"/>
</dbReference>
<feature type="compositionally biased region" description="Polar residues" evidence="1">
    <location>
        <begin position="145"/>
        <end position="163"/>
    </location>
</feature>
<accession>A0A9D3XM08</accession>
<keyword evidence="5" id="KW-1185">Reference proteome</keyword>
<evidence type="ECO:0000256" key="3">
    <source>
        <dbReference type="SAM" id="SignalP"/>
    </source>
</evidence>
<keyword evidence="2" id="KW-0812">Transmembrane</keyword>
<keyword evidence="2" id="KW-1133">Transmembrane helix</keyword>
<dbReference type="Gene3D" id="2.60.40.10">
    <property type="entry name" value="Immunoglobulins"/>
    <property type="match status" value="1"/>
</dbReference>
<keyword evidence="3" id="KW-0732">Signal</keyword>
<dbReference type="OrthoDB" id="9428373at2759"/>
<dbReference type="Proteomes" id="UP000827986">
    <property type="component" value="Unassembled WGS sequence"/>
</dbReference>
<evidence type="ECO:0000256" key="2">
    <source>
        <dbReference type="SAM" id="Phobius"/>
    </source>
</evidence>
<evidence type="ECO:0000313" key="4">
    <source>
        <dbReference type="EMBL" id="KAH1183079.1"/>
    </source>
</evidence>
<evidence type="ECO:0000256" key="1">
    <source>
        <dbReference type="SAM" id="MobiDB-lite"/>
    </source>
</evidence>
<feature type="region of interest" description="Disordered" evidence="1">
    <location>
        <begin position="136"/>
        <end position="165"/>
    </location>
</feature>
<feature type="chain" id="PRO_5038395643" evidence="3">
    <location>
        <begin position="16"/>
        <end position="239"/>
    </location>
</feature>
<gene>
    <name evidence="4" type="ORF">KIL84_004571</name>
</gene>
<evidence type="ECO:0000313" key="5">
    <source>
        <dbReference type="Proteomes" id="UP000827986"/>
    </source>
</evidence>
<name>A0A9D3XM08_9SAUR</name>
<organism evidence="4 5">
    <name type="scientific">Mauremys mutica</name>
    <name type="common">yellowpond turtle</name>
    <dbReference type="NCBI Taxonomy" id="74926"/>
    <lineage>
        <taxon>Eukaryota</taxon>
        <taxon>Metazoa</taxon>
        <taxon>Chordata</taxon>
        <taxon>Craniata</taxon>
        <taxon>Vertebrata</taxon>
        <taxon>Euteleostomi</taxon>
        <taxon>Archelosauria</taxon>
        <taxon>Testudinata</taxon>
        <taxon>Testudines</taxon>
        <taxon>Cryptodira</taxon>
        <taxon>Durocryptodira</taxon>
        <taxon>Testudinoidea</taxon>
        <taxon>Geoemydidae</taxon>
        <taxon>Geoemydinae</taxon>
        <taxon>Mauremys</taxon>
    </lineage>
</organism>
<feature type="signal peptide" evidence="3">
    <location>
        <begin position="1"/>
        <end position="15"/>
    </location>
</feature>
<feature type="transmembrane region" description="Helical" evidence="2">
    <location>
        <begin position="172"/>
        <end position="194"/>
    </location>
</feature>
<dbReference type="AlphaFoldDB" id="A0A9D3XM08"/>
<dbReference type="InterPro" id="IPR013783">
    <property type="entry name" value="Ig-like_fold"/>
</dbReference>
<reference evidence="4" key="1">
    <citation type="submission" date="2021-09" db="EMBL/GenBank/DDBJ databases">
        <title>The genome of Mauremys mutica provides insights into the evolution of semi-aquatic lifestyle.</title>
        <authorList>
            <person name="Gong S."/>
            <person name="Gao Y."/>
        </authorList>
    </citation>
    <scope>NUCLEOTIDE SEQUENCE</scope>
    <source>
        <strain evidence="4">MM-2020</strain>
        <tissue evidence="4">Muscle</tissue>
    </source>
</reference>